<accession>A0A8D1M3K8</accession>
<dbReference type="PANTHER" id="PTHR12062:SF10">
    <property type="entry name" value="ALPHA-1,3-MANNOSYL-GLYCOPROTEIN 4-BETA-N-ACETYLGLUCOSAMINYLTRANSFERASE-LIKE PROTEIN MGAT4D"/>
    <property type="match status" value="1"/>
</dbReference>
<evidence type="ECO:0000313" key="4">
    <source>
        <dbReference type="Proteomes" id="UP000694571"/>
    </source>
</evidence>
<dbReference type="Ensembl" id="ENSSSCT00050040949.1">
    <property type="protein sequence ID" value="ENSSSCP00050016911.1"/>
    <property type="gene ID" value="ENSSSCG00050030449.1"/>
</dbReference>
<dbReference type="PANTHER" id="PTHR12062">
    <property type="entry name" value="N-ACETYLGLUCOSAMINYLTRANSFERASE VI"/>
    <property type="match status" value="1"/>
</dbReference>
<evidence type="ECO:0000313" key="3">
    <source>
        <dbReference type="Ensembl" id="ENSSSCP00050016911.1"/>
    </source>
</evidence>
<proteinExistence type="predicted"/>
<feature type="domain" description="MGAT4 conserved region" evidence="2">
    <location>
        <begin position="98"/>
        <end position="374"/>
    </location>
</feature>
<keyword evidence="1" id="KW-0732">Signal</keyword>
<name>A0A8D1M3K8_PIG</name>
<dbReference type="InterPro" id="IPR006759">
    <property type="entry name" value="Glyco_transf_54"/>
</dbReference>
<dbReference type="InterPro" id="IPR057279">
    <property type="entry name" value="MGAT4"/>
</dbReference>
<sequence length="393" mass="46074">MRTRHVNLLIALVAFVLFSFSCFCISRMTQTSNQLINCRNHILEFKENILRLKNKTERNHQELIKALNKMKFEVADRENVSVNSVKKNMNALGKNEIVPNAFEVLKFLFPHLRKVDRIYPDVIIGKEKTGVSFALGISTVSRGNHSYLKQTLTSLISRMTLSEEKDSVVIVCIADSNEDYLKSVVGMITKKFKRQLMSGSLEVISIPAYFYPHMLHARQSTEASQKLESWRIKQVLDFCFLMLYAQPKARYYLQLEDDIIANKMYFTKIADFVHNITSNNWFYIEFSILGFIGKLFKSEDLIDFVRFFLMFYKDKPIDLLLGDIFQVKMCNPGETLEKCIERNKHIRIRYKPSLFQHVGIQSSFPGREQYFKVSFFYYRNMKKLILIRRSVIS</sequence>
<organism evidence="3 4">
    <name type="scientific">Sus scrofa</name>
    <name type="common">Pig</name>
    <dbReference type="NCBI Taxonomy" id="9823"/>
    <lineage>
        <taxon>Eukaryota</taxon>
        <taxon>Metazoa</taxon>
        <taxon>Chordata</taxon>
        <taxon>Craniata</taxon>
        <taxon>Vertebrata</taxon>
        <taxon>Euteleostomi</taxon>
        <taxon>Mammalia</taxon>
        <taxon>Eutheria</taxon>
        <taxon>Laurasiatheria</taxon>
        <taxon>Artiodactyla</taxon>
        <taxon>Suina</taxon>
        <taxon>Suidae</taxon>
        <taxon>Sus</taxon>
    </lineage>
</organism>
<feature type="signal peptide" evidence="1">
    <location>
        <begin position="1"/>
        <end position="26"/>
    </location>
</feature>
<dbReference type="Pfam" id="PF04666">
    <property type="entry name" value="MGAT4_cons"/>
    <property type="match status" value="1"/>
</dbReference>
<dbReference type="PROSITE" id="PS51257">
    <property type="entry name" value="PROKAR_LIPOPROTEIN"/>
    <property type="match status" value="1"/>
</dbReference>
<reference evidence="3" key="1">
    <citation type="submission" date="2025-08" db="UniProtKB">
        <authorList>
            <consortium name="Ensembl"/>
        </authorList>
    </citation>
    <scope>IDENTIFICATION</scope>
</reference>
<evidence type="ECO:0000259" key="2">
    <source>
        <dbReference type="Pfam" id="PF04666"/>
    </source>
</evidence>
<dbReference type="Proteomes" id="UP000694571">
    <property type="component" value="Unplaced"/>
</dbReference>
<feature type="chain" id="PRO_5034150708" evidence="1">
    <location>
        <begin position="27"/>
        <end position="393"/>
    </location>
</feature>
<gene>
    <name evidence="3" type="primary">MGAT4D</name>
</gene>
<protein>
    <submittedName>
        <fullName evidence="3">MGAT4 family member D</fullName>
    </submittedName>
</protein>
<dbReference type="AlphaFoldDB" id="A0A8D1M3K8"/>
<evidence type="ECO:0000256" key="1">
    <source>
        <dbReference type="SAM" id="SignalP"/>
    </source>
</evidence>